<comment type="caution">
    <text evidence="2">The sequence shown here is derived from an EMBL/GenBank/DDBJ whole genome shotgun (WGS) entry which is preliminary data.</text>
</comment>
<evidence type="ECO:0008006" key="4">
    <source>
        <dbReference type="Google" id="ProtNLM"/>
    </source>
</evidence>
<keyword evidence="3" id="KW-1185">Reference proteome</keyword>
<gene>
    <name evidence="2" type="ORF">GCM10022222_78630</name>
</gene>
<feature type="compositionally biased region" description="Basic residues" evidence="1">
    <location>
        <begin position="87"/>
        <end position="97"/>
    </location>
</feature>
<dbReference type="Proteomes" id="UP001500689">
    <property type="component" value="Unassembled WGS sequence"/>
</dbReference>
<evidence type="ECO:0000313" key="3">
    <source>
        <dbReference type="Proteomes" id="UP001500689"/>
    </source>
</evidence>
<dbReference type="EMBL" id="BAAAZN010000026">
    <property type="protein sequence ID" value="GAA3582098.1"/>
    <property type="molecule type" value="Genomic_DNA"/>
</dbReference>
<feature type="region of interest" description="Disordered" evidence="1">
    <location>
        <begin position="46"/>
        <end position="106"/>
    </location>
</feature>
<sequence>MLQRRINQSIAEYEVLNTLEQSWGGLCTHVRERYNIGKPLYGYKAKVIPHPNPSKADKGHTKSRLKPDGRPGRNSDADRELALPRGRQLRHHRRPAQRRSGTVSAA</sequence>
<name>A0ABP6YER8_9PSEU</name>
<protein>
    <recommendedName>
        <fullName evidence="4">Transposase</fullName>
    </recommendedName>
</protein>
<proteinExistence type="predicted"/>
<organism evidence="2 3">
    <name type="scientific">Amycolatopsis ultiminotia</name>
    <dbReference type="NCBI Taxonomy" id="543629"/>
    <lineage>
        <taxon>Bacteria</taxon>
        <taxon>Bacillati</taxon>
        <taxon>Actinomycetota</taxon>
        <taxon>Actinomycetes</taxon>
        <taxon>Pseudonocardiales</taxon>
        <taxon>Pseudonocardiaceae</taxon>
        <taxon>Amycolatopsis</taxon>
    </lineage>
</organism>
<evidence type="ECO:0000313" key="2">
    <source>
        <dbReference type="EMBL" id="GAA3582098.1"/>
    </source>
</evidence>
<reference evidence="3" key="1">
    <citation type="journal article" date="2019" name="Int. J. Syst. Evol. Microbiol.">
        <title>The Global Catalogue of Microorganisms (GCM) 10K type strain sequencing project: providing services to taxonomists for standard genome sequencing and annotation.</title>
        <authorList>
            <consortium name="The Broad Institute Genomics Platform"/>
            <consortium name="The Broad Institute Genome Sequencing Center for Infectious Disease"/>
            <person name="Wu L."/>
            <person name="Ma J."/>
        </authorList>
    </citation>
    <scope>NUCLEOTIDE SEQUENCE [LARGE SCALE GENOMIC DNA]</scope>
    <source>
        <strain evidence="3">JCM 16898</strain>
    </source>
</reference>
<accession>A0ABP6YER8</accession>
<evidence type="ECO:0000256" key="1">
    <source>
        <dbReference type="SAM" id="MobiDB-lite"/>
    </source>
</evidence>
<dbReference type="RefSeq" id="WP_344868501.1">
    <property type="nucleotide sequence ID" value="NZ_BAAAZN010000026.1"/>
</dbReference>
<feature type="compositionally biased region" description="Basic and acidic residues" evidence="1">
    <location>
        <begin position="55"/>
        <end position="82"/>
    </location>
</feature>